<dbReference type="RefSeq" id="WP_146603186.1">
    <property type="nucleotide sequence ID" value="NZ_QLLO01000001.1"/>
</dbReference>
<name>A0A327RNI8_9FLAO</name>
<proteinExistence type="predicted"/>
<gene>
    <name evidence="2" type="ORF">LY08_00334</name>
</gene>
<reference evidence="2 3" key="1">
    <citation type="submission" date="2018-06" db="EMBL/GenBank/DDBJ databases">
        <title>Genomic Encyclopedia of Archaeal and Bacterial Type Strains, Phase II (KMG-II): from individual species to whole genera.</title>
        <authorList>
            <person name="Goeker M."/>
        </authorList>
    </citation>
    <scope>NUCLEOTIDE SEQUENCE [LARGE SCALE GENOMIC DNA]</scope>
    <source>
        <strain evidence="2 3">DSM 24464</strain>
    </source>
</reference>
<evidence type="ECO:0000313" key="3">
    <source>
        <dbReference type="Proteomes" id="UP000248703"/>
    </source>
</evidence>
<feature type="chain" id="PRO_5016261380" description="Dihydroorotase" evidence="1">
    <location>
        <begin position="20"/>
        <end position="117"/>
    </location>
</feature>
<dbReference type="EMBL" id="QLLO01000001">
    <property type="protein sequence ID" value="RAJ18061.1"/>
    <property type="molecule type" value="Genomic_DNA"/>
</dbReference>
<dbReference type="OrthoDB" id="1446823at2"/>
<organism evidence="2 3">
    <name type="scientific">Olleya aquimaris</name>
    <dbReference type="NCBI Taxonomy" id="639310"/>
    <lineage>
        <taxon>Bacteria</taxon>
        <taxon>Pseudomonadati</taxon>
        <taxon>Bacteroidota</taxon>
        <taxon>Flavobacteriia</taxon>
        <taxon>Flavobacteriales</taxon>
        <taxon>Flavobacteriaceae</taxon>
    </lineage>
</organism>
<comment type="caution">
    <text evidence="2">The sequence shown here is derived from an EMBL/GenBank/DDBJ whole genome shotgun (WGS) entry which is preliminary data.</text>
</comment>
<keyword evidence="3" id="KW-1185">Reference proteome</keyword>
<evidence type="ECO:0008006" key="4">
    <source>
        <dbReference type="Google" id="ProtNLM"/>
    </source>
</evidence>
<evidence type="ECO:0000256" key="1">
    <source>
        <dbReference type="SAM" id="SignalP"/>
    </source>
</evidence>
<accession>A0A327RNI8</accession>
<dbReference type="Proteomes" id="UP000248703">
    <property type="component" value="Unassembled WGS sequence"/>
</dbReference>
<protein>
    <recommendedName>
        <fullName evidence="4">Dihydroorotase</fullName>
    </recommendedName>
</protein>
<dbReference type="AlphaFoldDB" id="A0A327RNI8"/>
<keyword evidence="1" id="KW-0732">Signal</keyword>
<feature type="signal peptide" evidence="1">
    <location>
        <begin position="1"/>
        <end position="19"/>
    </location>
</feature>
<evidence type="ECO:0000313" key="2">
    <source>
        <dbReference type="EMBL" id="RAJ18061.1"/>
    </source>
</evidence>
<sequence length="117" mass="13083">MKKLLFTIVCLSMCFMSFAQNTPQIGDVLVVKSPTSQFYNHIDFPQLNTLVKRGKIASYNPVINNEVMVSEVITKDNGNTYVVLKKKDGTKFFGLQTSVEANYDKAIQAGELVIKKS</sequence>